<name>A0A7W3PHW2_9MICO</name>
<evidence type="ECO:0000313" key="3">
    <source>
        <dbReference type="EMBL" id="MBA8812730.1"/>
    </source>
</evidence>
<comment type="caution">
    <text evidence="3">The sequence shown here is derived from an EMBL/GenBank/DDBJ whole genome shotgun (WGS) entry which is preliminary data.</text>
</comment>
<dbReference type="OrthoDB" id="3543799at2"/>
<accession>A0A7W3PHW2</accession>
<evidence type="ECO:0000313" key="5">
    <source>
        <dbReference type="Proteomes" id="UP000522688"/>
    </source>
</evidence>
<dbReference type="EMBL" id="BJUV01000004">
    <property type="protein sequence ID" value="GEK82256.1"/>
    <property type="molecule type" value="Genomic_DNA"/>
</dbReference>
<keyword evidence="4" id="KW-1185">Reference proteome</keyword>
<feature type="region of interest" description="Disordered" evidence="1">
    <location>
        <begin position="94"/>
        <end position="120"/>
    </location>
</feature>
<evidence type="ECO:0000313" key="4">
    <source>
        <dbReference type="Proteomes" id="UP000321154"/>
    </source>
</evidence>
<dbReference type="Proteomes" id="UP000522688">
    <property type="component" value="Unassembled WGS sequence"/>
</dbReference>
<reference evidence="3 5" key="2">
    <citation type="submission" date="2020-07" db="EMBL/GenBank/DDBJ databases">
        <title>Sequencing the genomes of 1000 actinobacteria strains.</title>
        <authorList>
            <person name="Klenk H.-P."/>
        </authorList>
    </citation>
    <scope>NUCLEOTIDE SEQUENCE [LARGE SCALE GENOMIC DNA]</scope>
    <source>
        <strain evidence="3 5">DSM 10309</strain>
    </source>
</reference>
<dbReference type="AlphaFoldDB" id="A0A7W3PHW2"/>
<dbReference type="EMBL" id="JACGWW010000001">
    <property type="protein sequence ID" value="MBA8812730.1"/>
    <property type="molecule type" value="Genomic_DNA"/>
</dbReference>
<evidence type="ECO:0000313" key="2">
    <source>
        <dbReference type="EMBL" id="GEK82256.1"/>
    </source>
</evidence>
<protein>
    <submittedName>
        <fullName evidence="3">Uncharacterized protein</fullName>
    </submittedName>
</protein>
<gene>
    <name evidence="3" type="ORF">FB463_000954</name>
    <name evidence="2" type="ORF">FFA01_05650</name>
</gene>
<dbReference type="Proteomes" id="UP000321154">
    <property type="component" value="Unassembled WGS sequence"/>
</dbReference>
<proteinExistence type="predicted"/>
<organism evidence="3 5">
    <name type="scientific">Frigoribacterium faeni</name>
    <dbReference type="NCBI Taxonomy" id="145483"/>
    <lineage>
        <taxon>Bacteria</taxon>
        <taxon>Bacillati</taxon>
        <taxon>Actinomycetota</taxon>
        <taxon>Actinomycetes</taxon>
        <taxon>Micrococcales</taxon>
        <taxon>Microbacteriaceae</taxon>
        <taxon>Frigoribacterium</taxon>
    </lineage>
</organism>
<dbReference type="RefSeq" id="WP_146852787.1">
    <property type="nucleotide sequence ID" value="NZ_BAAAHR010000002.1"/>
</dbReference>
<reference evidence="2 4" key="1">
    <citation type="submission" date="2019-07" db="EMBL/GenBank/DDBJ databases">
        <title>Whole genome shotgun sequence of Frigoribacterium faeni NBRC 103066.</title>
        <authorList>
            <person name="Hosoyama A."/>
            <person name="Uohara A."/>
            <person name="Ohji S."/>
            <person name="Ichikawa N."/>
        </authorList>
    </citation>
    <scope>NUCLEOTIDE SEQUENCE [LARGE SCALE GENOMIC DNA]</scope>
    <source>
        <strain evidence="2 4">NBRC 103066</strain>
    </source>
</reference>
<sequence>MFTRRTRGTPADDDRDDDRGWASDSGPLDGASAVSPRLGIGAQVYVLDSDEDPGSPWPYGPTGVIVRAGGSAWQGVSAIGGSARTWLVEFASPQLDRDGDGPVTSASVPEKYLRLAPPVE</sequence>
<evidence type="ECO:0000256" key="1">
    <source>
        <dbReference type="SAM" id="MobiDB-lite"/>
    </source>
</evidence>
<feature type="region of interest" description="Disordered" evidence="1">
    <location>
        <begin position="1"/>
        <end position="34"/>
    </location>
</feature>